<reference evidence="1" key="1">
    <citation type="submission" date="2021-01" db="EMBL/GenBank/DDBJ databases">
        <authorList>
            <person name="Sun H.-H."/>
            <person name="Zhang S."/>
            <person name="Zhang Y.-J."/>
        </authorList>
    </citation>
    <scope>NUCLEOTIDE SEQUENCE</scope>
    <source>
        <strain evidence="1">CMM1</strain>
    </source>
</reference>
<keyword evidence="1" id="KW-0496">Mitochondrion</keyword>
<dbReference type="RefSeq" id="YP_010218723.1">
    <property type="nucleotide sequence ID" value="NC_058917.1"/>
</dbReference>
<accession>A0A8K1I892</accession>
<evidence type="ECO:0008006" key="2">
    <source>
        <dbReference type="Google" id="ProtNLM"/>
    </source>
</evidence>
<protein>
    <recommendedName>
        <fullName evidence="2">Homing endonuclease LAGLIDADG domain-containing protein</fullName>
    </recommendedName>
</protein>
<evidence type="ECO:0000313" key="1">
    <source>
        <dbReference type="EMBL" id="UBU98560.1"/>
    </source>
</evidence>
<dbReference type="Gene3D" id="3.10.28.10">
    <property type="entry name" value="Homing endonucleases"/>
    <property type="match status" value="1"/>
</dbReference>
<dbReference type="InterPro" id="IPR027434">
    <property type="entry name" value="Homing_endonucl"/>
</dbReference>
<organism evidence="1">
    <name type="scientific">Morchella brunnea</name>
    <dbReference type="NCBI Taxonomy" id="1174671"/>
    <lineage>
        <taxon>Eukaryota</taxon>
        <taxon>Fungi</taxon>
        <taxon>Dikarya</taxon>
        <taxon>Ascomycota</taxon>
        <taxon>Pezizomycotina</taxon>
        <taxon>Pezizomycetes</taxon>
        <taxon>Pezizales</taxon>
        <taxon>Morchellaceae</taxon>
        <taxon>Morchella</taxon>
    </lineage>
</organism>
<dbReference type="GeneID" id="68665220"/>
<sequence>MIRTGFYLFWPIPLTRPSPHPTDLTPPSIYFHKEINGGGGVAIEDGWRGGGVDEGFLIMMVESISMQNILKTRKKMGLSLNYRNIVTSFSSQTKNIDSKRRDPNWVTGVVDASGSFIVFIKVNSQSNKHLIRQVQAAPLSFSLRPNPFVLC</sequence>
<geneLocation type="mitochondrion" evidence="1"/>
<gene>
    <name evidence="1" type="primary">orf151B</name>
</gene>
<proteinExistence type="predicted"/>
<dbReference type="EMBL" id="MW538937">
    <property type="protein sequence ID" value="UBU98560.1"/>
    <property type="molecule type" value="Genomic_DNA"/>
</dbReference>
<dbReference type="AlphaFoldDB" id="A0A8K1I892"/>
<name>A0A8K1I892_9PEZI</name>